<dbReference type="Pfam" id="PF21350">
    <property type="entry name" value="Cas6_I-A"/>
    <property type="match status" value="1"/>
</dbReference>
<keyword evidence="3" id="KW-0051">Antiviral defense</keyword>
<comment type="function">
    <text evidence="4">CRISPR (clustered regularly interspaced short palindromic repeat), is an adaptive immune system that provides protection against mobile genetic elements (viruses, transposable elements and conjugative plasmids). CRISPR clusters contain sequences complementary to antecedent mobile elements and target invading nucleic acids. CRISPR clusters are transcribed and processed into CRISPR RNA (crRNA).</text>
</comment>
<dbReference type="PANTHER" id="PTHR36984">
    <property type="entry name" value="CRISPR-ASSOCIATED ENDORIBONUCLEASE CAS6 1"/>
    <property type="match status" value="1"/>
</dbReference>
<dbReference type="InterPro" id="IPR049435">
    <property type="entry name" value="Cas_Cas6_C"/>
</dbReference>
<comment type="caution">
    <text evidence="8">The sequence shown here is derived from an EMBL/GenBank/DDBJ whole genome shotgun (WGS) entry which is preliminary data.</text>
</comment>
<dbReference type="Gene3D" id="3.30.70.1890">
    <property type="match status" value="1"/>
</dbReference>
<evidence type="ECO:0000313" key="8">
    <source>
        <dbReference type="EMBL" id="GAJ39673.1"/>
    </source>
</evidence>
<feature type="site" description="Transition state stabilizer" evidence="5">
    <location>
        <position position="54"/>
    </location>
</feature>
<dbReference type="PIRSF" id="PIRSF005054">
    <property type="entry name" value="PF1131"/>
    <property type="match status" value="1"/>
</dbReference>
<gene>
    <name evidence="8" type="ORF">GCA01S_024_00380</name>
</gene>
<keyword evidence="2" id="KW-0694">RNA-binding</keyword>
<name>A0A023DEL0_9BACL</name>
<evidence type="ECO:0000256" key="1">
    <source>
        <dbReference type="ARBA" id="ARBA00005937"/>
    </source>
</evidence>
<dbReference type="Pfam" id="PF01881">
    <property type="entry name" value="Cas_Cas6_C"/>
    <property type="match status" value="1"/>
</dbReference>
<accession>A0A023DEL0</accession>
<dbReference type="GeneID" id="301192520"/>
<evidence type="ECO:0000256" key="3">
    <source>
        <dbReference type="ARBA" id="ARBA00023118"/>
    </source>
</evidence>
<evidence type="ECO:0000259" key="7">
    <source>
        <dbReference type="Pfam" id="PF01881"/>
    </source>
</evidence>
<dbReference type="InterPro" id="IPR010156">
    <property type="entry name" value="CRISPR-assoc_prot_Cas6"/>
</dbReference>
<evidence type="ECO:0000256" key="6">
    <source>
        <dbReference type="PIRSR" id="PIRSR005054-50"/>
    </source>
</evidence>
<dbReference type="AlphaFoldDB" id="A0A023DEL0"/>
<evidence type="ECO:0000256" key="2">
    <source>
        <dbReference type="ARBA" id="ARBA00022884"/>
    </source>
</evidence>
<organism evidence="8 9">
    <name type="scientific">Parageobacillus caldoxylosilyticus NBRC 107762</name>
    <dbReference type="NCBI Taxonomy" id="1220594"/>
    <lineage>
        <taxon>Bacteria</taxon>
        <taxon>Bacillati</taxon>
        <taxon>Bacillota</taxon>
        <taxon>Bacilli</taxon>
        <taxon>Bacillales</taxon>
        <taxon>Anoxybacillaceae</taxon>
        <taxon>Saccharococcus</taxon>
    </lineage>
</organism>
<dbReference type="CDD" id="cd21140">
    <property type="entry name" value="Cas6_I-like"/>
    <property type="match status" value="1"/>
</dbReference>
<keyword evidence="9" id="KW-1185">Reference proteome</keyword>
<protein>
    <recommendedName>
        <fullName evidence="4">CRISPR-associated endoribonuclease</fullName>
    </recommendedName>
</protein>
<sequence length="249" mass="29309">MRLTITMSGREKPVTLPLHYQQQLQGLLYHSLQNPTFAHFLHEVGFRKGKRSFKLFTFSRLFGSHQLNLERKTITFYDEFHWHVGTVLPEVTQELGEYLLLRSDVQIGGQPVEVKRIDVEKREIKSEEIEIEMLSPLTVYSTYETVDGSKKTQFFSPYDEVFSHLVELNFRNKYEAYYGVPPKERLFIEPIRVTEKHKVVTVFKGFYITAWLGYYRLRSSPGNLTFLYRVGIGGRNSQGFGMFRLLFER</sequence>
<feature type="active site" description="Proton donor" evidence="6">
    <location>
        <position position="42"/>
    </location>
</feature>
<dbReference type="RefSeq" id="WP_017434388.1">
    <property type="nucleotide sequence ID" value="NZ_BAWO01000024.1"/>
</dbReference>
<dbReference type="EMBL" id="BAWO01000024">
    <property type="protein sequence ID" value="GAJ39673.1"/>
    <property type="molecule type" value="Genomic_DNA"/>
</dbReference>
<dbReference type="OrthoDB" id="9797488at2"/>
<dbReference type="NCBIfam" id="TIGR01877">
    <property type="entry name" value="cas_cas6"/>
    <property type="match status" value="1"/>
</dbReference>
<feature type="domain" description="CRISPR associated protein Cas6 C-terminal" evidence="7">
    <location>
        <begin position="121"/>
        <end position="244"/>
    </location>
</feature>
<evidence type="ECO:0000313" key="9">
    <source>
        <dbReference type="Proteomes" id="UP000023561"/>
    </source>
</evidence>
<dbReference type="GO" id="GO:0051607">
    <property type="term" value="P:defense response to virus"/>
    <property type="evidence" value="ECO:0007669"/>
    <property type="project" value="UniProtKB-KW"/>
</dbReference>
<evidence type="ECO:0000256" key="5">
    <source>
        <dbReference type="PIRSR" id="PIRSR005054-1"/>
    </source>
</evidence>
<dbReference type="GO" id="GO:0003723">
    <property type="term" value="F:RNA binding"/>
    <property type="evidence" value="ECO:0007669"/>
    <property type="project" value="UniProtKB-KW"/>
</dbReference>
<reference evidence="8 9" key="1">
    <citation type="submission" date="2014-04" db="EMBL/GenBank/DDBJ databases">
        <title>Whole genome shotgun sequence of Geobacillus caldoxylosilyticus NBRC 107762.</title>
        <authorList>
            <person name="Hosoyama A."/>
            <person name="Hosoyama Y."/>
            <person name="Katano-Makiyama Y."/>
            <person name="Tsuchikane K."/>
            <person name="Ohji S."/>
            <person name="Ichikawa N."/>
            <person name="Yamazoe A."/>
            <person name="Fujita N."/>
        </authorList>
    </citation>
    <scope>NUCLEOTIDE SEQUENCE [LARGE SCALE GENOMIC DNA]</scope>
    <source>
        <strain evidence="8 9">NBRC 107762</strain>
    </source>
</reference>
<proteinExistence type="inferred from homology"/>
<evidence type="ECO:0000256" key="4">
    <source>
        <dbReference type="PIRNR" id="PIRNR005054"/>
    </source>
</evidence>
<dbReference type="Proteomes" id="UP000023561">
    <property type="component" value="Unassembled WGS sequence"/>
</dbReference>
<dbReference type="PANTHER" id="PTHR36984:SF1">
    <property type="entry name" value="CRISPR-ASSOCIATED ENDORIBONUCLEASE CAS6 1"/>
    <property type="match status" value="1"/>
</dbReference>
<dbReference type="GO" id="GO:0016788">
    <property type="term" value="F:hydrolase activity, acting on ester bonds"/>
    <property type="evidence" value="ECO:0007669"/>
    <property type="project" value="InterPro"/>
</dbReference>
<comment type="similarity">
    <text evidence="1 4">Belongs to the CRISPR-associated protein Cas6/Cse3/CasE family.</text>
</comment>
<dbReference type="Gene3D" id="3.30.70.1900">
    <property type="match status" value="1"/>
</dbReference>
<dbReference type="InterPro" id="IPR045747">
    <property type="entry name" value="CRISPR-assoc_prot_Cas6_N_sf"/>
</dbReference>
<feature type="active site" description="Proton acceptor" evidence="6">
    <location>
        <position position="29"/>
    </location>
</feature>